<evidence type="ECO:0000313" key="2">
    <source>
        <dbReference type="EMBL" id="GLI56223.1"/>
    </source>
</evidence>
<dbReference type="Gene3D" id="3.90.640.20">
    <property type="entry name" value="Heat-shock cognate protein, ATPase"/>
    <property type="match status" value="1"/>
</dbReference>
<evidence type="ECO:0000259" key="1">
    <source>
        <dbReference type="Pfam" id="PF11738"/>
    </source>
</evidence>
<organism evidence="2 3">
    <name type="scientific">Propionigenium maris DSM 9537</name>
    <dbReference type="NCBI Taxonomy" id="1123000"/>
    <lineage>
        <taxon>Bacteria</taxon>
        <taxon>Fusobacteriati</taxon>
        <taxon>Fusobacteriota</taxon>
        <taxon>Fusobacteriia</taxon>
        <taxon>Fusobacteriales</taxon>
        <taxon>Fusobacteriaceae</taxon>
        <taxon>Propionigenium</taxon>
    </lineage>
</organism>
<comment type="caution">
    <text evidence="2">The sequence shown here is derived from an EMBL/GenBank/DDBJ whole genome shotgun (WGS) entry which is preliminary data.</text>
</comment>
<dbReference type="InterPro" id="IPR021729">
    <property type="entry name" value="DUF3298"/>
</dbReference>
<dbReference type="EMBL" id="BSDY01000007">
    <property type="protein sequence ID" value="GLI56223.1"/>
    <property type="molecule type" value="Genomic_DNA"/>
</dbReference>
<dbReference type="Proteomes" id="UP001144471">
    <property type="component" value="Unassembled WGS sequence"/>
</dbReference>
<proteinExistence type="predicted"/>
<feature type="domain" description="DUF3298" evidence="1">
    <location>
        <begin position="134"/>
        <end position="204"/>
    </location>
</feature>
<dbReference type="RefSeq" id="WP_281835221.1">
    <property type="nucleotide sequence ID" value="NZ_BSDY01000007.1"/>
</dbReference>
<name>A0A9W6LN50_9FUSO</name>
<dbReference type="InterPro" id="IPR037126">
    <property type="entry name" value="PdaC/RsiV-like_sf"/>
</dbReference>
<dbReference type="AlphaFoldDB" id="A0A9W6LN50"/>
<evidence type="ECO:0000313" key="3">
    <source>
        <dbReference type="Proteomes" id="UP001144471"/>
    </source>
</evidence>
<protein>
    <recommendedName>
        <fullName evidence="1">DUF3298 domain-containing protein</fullName>
    </recommendedName>
</protein>
<accession>A0A9W6LN50</accession>
<reference evidence="2" key="1">
    <citation type="submission" date="2022-12" db="EMBL/GenBank/DDBJ databases">
        <title>Reference genome sequencing for broad-spectrum identification of bacterial and archaeal isolates by mass spectrometry.</title>
        <authorList>
            <person name="Sekiguchi Y."/>
            <person name="Tourlousse D.M."/>
        </authorList>
    </citation>
    <scope>NUCLEOTIDE SEQUENCE</scope>
    <source>
        <strain evidence="2">10succ1</strain>
    </source>
</reference>
<dbReference type="Pfam" id="PF11738">
    <property type="entry name" value="DUF3298"/>
    <property type="match status" value="1"/>
</dbReference>
<gene>
    <name evidence="2" type="ORF">PM10SUCC1_17370</name>
</gene>
<keyword evidence="3" id="KW-1185">Reference proteome</keyword>
<sequence>MKKILFCLCLILTTIVLGVEAEEKNFSYRDGNTIISGRVPVFKHRGQLLSEKAVDTFKILDEVVRMESRRHFRELGNKEGNPFVLKSDYSKVENKVGIDSYVVKTYYYAGREHGMVLETPYNFRKGREVTLGSLFKDEVNYRRLLRNKVEEIIIEGDPSMYYENIVVEEREFKFYFSEDNLVIIFNPYEIGPYESGILTFTIPLEELSDYLKD</sequence>